<dbReference type="Proteomes" id="UP001057402">
    <property type="component" value="Chromosome 4"/>
</dbReference>
<sequence>MSYSFSILTIPVERIPRRGAIDYSKPTIVWSANNDNLVLVNAVLELTDKGGLVLKDSDKDSTVWSAGTSGEPVTGINLTDTGNLVLFNKNDGIVWQSFDHPTDTLLGGQKLMVGMKLVSRVSEKNWTGQSRFSITLMTNGLYVTAGSKSEVLYYSWPSELSDDGYVTMLNGNLTLFSSGSALGKEVKVINTIPVAVSSNYICLDIDGHLRAYGYDDSGWSLMMGDLLPLETCQYPTVCGPYGICSNGQCTCPPSSDGVIYFNPVSHEHPELGCSPNVPLTCEDSQNQTFLEVKGVTYFSFRIDIVNVDVNRCKDACMENCSCKAAFFRQPHGQSLGVCFLTSEMFSMMNMDNGRPLLHDYAVFLKVHNRTDNAGSADKIPTPKRKKTFLQKAKGASIGVSIAFVFVTSATLLLLLSKIRLTDETEEDHVEEMPGMPTRFTYSDLITDNFSQKLGEGGSGVVFKGIQHDGTKVAVKRLDGSRHMKKSFLNEVGAIGSIHHINMTDFRNRPSMSTVIKVLDGVIEVKDELVYDFTHPTLTRLIPAQSPIANVPSMWRSNRLEDHTLFFGESILRAILYREAGYVKYACGFYCEANCKVPRFSFSVLLIADHAIVTPPVSDGSFNPTVIWSSNGDNLVSANAILELTDEGNLVFKDSDKDSTVWSAGTSGKNVAGINLTDTGNLVLFDKDDQIVWQSFNHPTDTLLSGQKMMVGNELVTIVSEANRLEQTVFSLALTTHGLYATVGRKTPLSYFSFHHELSHDSYLTISDGSVVLQPKDTTAGADAKLVVSSTGFMVTARYFRMHADGHLRAYGYDALGGSRKMGDVLPLGTCQYPTVCGPYGICSNGQCSCPPPRDGINYFSPVSFRQPELGCSLNVPLNCGDSKNQNFLEIEDVTYFHFRADIVGVDAKGCRDACSRNCSCKAAFFKHSLDKSHGACFLPSELFSLINVDGGSGGVHNYTMFLKVQNHVDAVGITKGMKTFLQLTRRAGPGVIIAFMLLSSAVLLQVWRKMCLDKEAEKEDDYMEDVPGMPARFTYSDLQSITNDFSQKLGEGGFGAVFRGTLRDGTKVAVKRLDNSRHMKKSFLNEVGTIGSIHHINLVKLLGFCAEKSHRLLVYEYMSNGSLDKWIFGNSSGSDLDWQKRMDIILDIAKGLHYLHEECKQKIVHLDIKPQNILLDDNLRGKVCDFGLSKLVDRENDQVMTTAVRGTPGYLAPEWLNGMITEKADVYSFGVVILEIILGKKVFDTQQGPEDADLLKLFEGKAKGGRLTDLLRPYGSNLSIDDSVVSDNLRAMRIASWCLQTDFRNRPSMSTVIKVLDGVMEVTDNLVYDFARPVFTQATVPVTVLSPSMLSGPR</sequence>
<evidence type="ECO:0000313" key="2">
    <source>
        <dbReference type="Proteomes" id="UP001057402"/>
    </source>
</evidence>
<accession>A0ACB9RQX9</accession>
<name>A0ACB9RQX9_9MYRT</name>
<proteinExistence type="predicted"/>
<evidence type="ECO:0000313" key="1">
    <source>
        <dbReference type="EMBL" id="KAI4378352.1"/>
    </source>
</evidence>
<keyword evidence="2" id="KW-1185">Reference proteome</keyword>
<protein>
    <submittedName>
        <fullName evidence="1">Uncharacterized protein</fullName>
    </submittedName>
</protein>
<gene>
    <name evidence="1" type="ORF">MLD38_015843</name>
</gene>
<organism evidence="1 2">
    <name type="scientific">Melastoma candidum</name>
    <dbReference type="NCBI Taxonomy" id="119954"/>
    <lineage>
        <taxon>Eukaryota</taxon>
        <taxon>Viridiplantae</taxon>
        <taxon>Streptophyta</taxon>
        <taxon>Embryophyta</taxon>
        <taxon>Tracheophyta</taxon>
        <taxon>Spermatophyta</taxon>
        <taxon>Magnoliopsida</taxon>
        <taxon>eudicotyledons</taxon>
        <taxon>Gunneridae</taxon>
        <taxon>Pentapetalae</taxon>
        <taxon>rosids</taxon>
        <taxon>malvids</taxon>
        <taxon>Myrtales</taxon>
        <taxon>Melastomataceae</taxon>
        <taxon>Melastomatoideae</taxon>
        <taxon>Melastomateae</taxon>
        <taxon>Melastoma</taxon>
    </lineage>
</organism>
<comment type="caution">
    <text evidence="1">The sequence shown here is derived from an EMBL/GenBank/DDBJ whole genome shotgun (WGS) entry which is preliminary data.</text>
</comment>
<reference evidence="2" key="1">
    <citation type="journal article" date="2023" name="Front. Plant Sci.">
        <title>Chromosomal-level genome assembly of Melastoma candidum provides insights into trichome evolution.</title>
        <authorList>
            <person name="Zhong Y."/>
            <person name="Wu W."/>
            <person name="Sun C."/>
            <person name="Zou P."/>
            <person name="Liu Y."/>
            <person name="Dai S."/>
            <person name="Zhou R."/>
        </authorList>
    </citation>
    <scope>NUCLEOTIDE SEQUENCE [LARGE SCALE GENOMIC DNA]</scope>
</reference>
<dbReference type="EMBL" id="CM042883">
    <property type="protein sequence ID" value="KAI4378352.1"/>
    <property type="molecule type" value="Genomic_DNA"/>
</dbReference>